<dbReference type="EMBL" id="VIKT02000018">
    <property type="protein sequence ID" value="NHF63628.1"/>
    <property type="molecule type" value="Genomic_DNA"/>
</dbReference>
<feature type="transmembrane region" description="Helical" evidence="2">
    <location>
        <begin position="114"/>
        <end position="134"/>
    </location>
</feature>
<feature type="transmembrane region" description="Helical" evidence="2">
    <location>
        <begin position="258"/>
        <end position="278"/>
    </location>
</feature>
<evidence type="ECO:0000313" key="4">
    <source>
        <dbReference type="Proteomes" id="UP000818266"/>
    </source>
</evidence>
<reference evidence="3 4" key="1">
    <citation type="submission" date="2019-06" db="EMBL/GenBank/DDBJ databases">
        <authorList>
            <person name="De-Chao Zhang Q."/>
        </authorList>
    </citation>
    <scope>NUCLEOTIDE SEQUENCE [LARGE SCALE GENOMIC DNA]</scope>
    <source>
        <strain evidence="3 4">KN1116</strain>
    </source>
</reference>
<dbReference type="GO" id="GO:0008237">
    <property type="term" value="F:metallopeptidase activity"/>
    <property type="evidence" value="ECO:0007669"/>
    <property type="project" value="UniProtKB-KW"/>
</dbReference>
<proteinExistence type="predicted"/>
<organism evidence="3 4">
    <name type="scientific">Microcella pacifica</name>
    <dbReference type="NCBI Taxonomy" id="2591847"/>
    <lineage>
        <taxon>Bacteria</taxon>
        <taxon>Bacillati</taxon>
        <taxon>Actinomycetota</taxon>
        <taxon>Actinomycetes</taxon>
        <taxon>Micrococcales</taxon>
        <taxon>Microbacteriaceae</taxon>
        <taxon>Microcella</taxon>
    </lineage>
</organism>
<reference evidence="3 4" key="2">
    <citation type="submission" date="2020-03" db="EMBL/GenBank/DDBJ databases">
        <title>Chryseoglobus sp. isolated from a deep-sea seamount.</title>
        <authorList>
            <person name="Zhang D.-C."/>
        </authorList>
    </citation>
    <scope>NUCLEOTIDE SEQUENCE [LARGE SCALE GENOMIC DNA]</scope>
    <source>
        <strain evidence="3 4">KN1116</strain>
    </source>
</reference>
<keyword evidence="4" id="KW-1185">Reference proteome</keyword>
<dbReference type="RefSeq" id="WP_152582627.1">
    <property type="nucleotide sequence ID" value="NZ_JAVJPO010000015.1"/>
</dbReference>
<dbReference type="PANTHER" id="PTHR36844:SF1">
    <property type="entry name" value="PROTEASE PRSW"/>
    <property type="match status" value="1"/>
</dbReference>
<evidence type="ECO:0000256" key="2">
    <source>
        <dbReference type="SAM" id="Phobius"/>
    </source>
</evidence>
<evidence type="ECO:0000313" key="3">
    <source>
        <dbReference type="EMBL" id="NHF63628.1"/>
    </source>
</evidence>
<feature type="transmembrane region" description="Helical" evidence="2">
    <location>
        <begin position="191"/>
        <end position="211"/>
    </location>
</feature>
<feature type="transmembrane region" description="Helical" evidence="2">
    <location>
        <begin position="52"/>
        <end position="77"/>
    </location>
</feature>
<dbReference type="Pfam" id="PF13367">
    <property type="entry name" value="PrsW-protease"/>
    <property type="match status" value="1"/>
</dbReference>
<dbReference type="PANTHER" id="PTHR36844">
    <property type="entry name" value="PROTEASE PRSW"/>
    <property type="match status" value="1"/>
</dbReference>
<evidence type="ECO:0000256" key="1">
    <source>
        <dbReference type="SAM" id="MobiDB-lite"/>
    </source>
</evidence>
<feature type="region of interest" description="Disordered" evidence="1">
    <location>
        <begin position="1"/>
        <end position="25"/>
    </location>
</feature>
<protein>
    <submittedName>
        <fullName evidence="3">PrsW family intramembrane metalloprotease</fullName>
    </submittedName>
</protein>
<dbReference type="AlphaFoldDB" id="A0A9E5JWH2"/>
<dbReference type="Proteomes" id="UP000818266">
    <property type="component" value="Unassembled WGS sequence"/>
</dbReference>
<keyword evidence="2" id="KW-0812">Transmembrane</keyword>
<accession>A0A9E5JWH2</accession>
<feature type="transmembrane region" description="Helical" evidence="2">
    <location>
        <begin position="231"/>
        <end position="251"/>
    </location>
</feature>
<keyword evidence="3" id="KW-0378">Hydrolase</keyword>
<feature type="transmembrane region" description="Helical" evidence="2">
    <location>
        <begin position="154"/>
        <end position="179"/>
    </location>
</feature>
<feature type="transmembrane region" description="Helical" evidence="2">
    <location>
        <begin position="290"/>
        <end position="310"/>
    </location>
</feature>
<dbReference type="OrthoDB" id="9785431at2"/>
<keyword evidence="3" id="KW-0482">Metalloprotease</keyword>
<gene>
    <name evidence="3" type="ORF">FK219_010335</name>
</gene>
<comment type="caution">
    <text evidence="3">The sequence shown here is derived from an EMBL/GenBank/DDBJ whole genome shotgun (WGS) entry which is preliminary data.</text>
</comment>
<sequence length="416" mass="43759">MTESRRLPDYTATGQGRAPAPEVSRAPETVRSEAASVAQPGFAVAPRRTNPLLIVLAVLGFIVLALVLLVVLAYLVIALGTAGAVVGGLLALVPLAIVLLGIRWIDRWEPEPRAALAFAFLWGAGASVLIALAVDAEIQNAVAAVGGPGPGFDFFGAAVQAPIVEEVGKGLGVLILFWAVRRHFDGPVDGIVYAACVGGGFAFTENILYFGQSLLDGSTATTVETFVVRGLMSPFAHVMFSACLGAALGVAARRTGAFGVLGYFVLGLVPAVLLHAFWNGALFFVGDFYGYYLLVQVPLFLIGVGIVVMLRGQERRLTEARLAEYAAVGWLHPQEVAMIASSAGRRQATAWAQRHGVGALMAAFIRDATRLAYARQRILGDRDAIGARADEATLLAALARSRHALREGGTAQTRGG</sequence>
<name>A0A9E5JWH2_9MICO</name>
<dbReference type="InterPro" id="IPR026898">
    <property type="entry name" value="PrsW"/>
</dbReference>
<keyword evidence="2" id="KW-0472">Membrane</keyword>
<keyword evidence="2" id="KW-1133">Transmembrane helix</keyword>
<feature type="transmembrane region" description="Helical" evidence="2">
    <location>
        <begin position="83"/>
        <end position="102"/>
    </location>
</feature>
<keyword evidence="3" id="KW-0645">Protease</keyword>